<dbReference type="Proteomes" id="UP000285138">
    <property type="component" value="Unassembled WGS sequence"/>
</dbReference>
<protein>
    <recommendedName>
        <fullName evidence="7">Phosphate-specific transport system accessory protein PhoU</fullName>
    </recommendedName>
</protein>
<dbReference type="FunFam" id="1.20.58.220:FF:000004">
    <property type="entry name" value="Phosphate-specific transport system accessory protein PhoU"/>
    <property type="match status" value="1"/>
</dbReference>
<dbReference type="GO" id="GO:0030643">
    <property type="term" value="P:intracellular phosphate ion homeostasis"/>
    <property type="evidence" value="ECO:0007669"/>
    <property type="project" value="InterPro"/>
</dbReference>
<dbReference type="EMBL" id="QZAA01000117">
    <property type="protein sequence ID" value="RQD76439.1"/>
    <property type="molecule type" value="Genomic_DNA"/>
</dbReference>
<proteinExistence type="inferred from homology"/>
<evidence type="ECO:0000259" key="8">
    <source>
        <dbReference type="Pfam" id="PF01895"/>
    </source>
</evidence>
<keyword evidence="4 7" id="KW-0813">Transport</keyword>
<sequence length="218" mass="25180">MPRRTFHVELEELQKDILKLGGLVEEAIHRGVKSLVEQDAKLAQEVIDNDDVIDKYELEIEHRCLTLIARQQPMARDLRTIGTALKILTDLERMADHACDIAKITIRLEGQEYIKPLIDIPHMARLTQKMVSDSLQAFIGGDTRLATQMIEMDHEVDHLYRQIFRELLVLMMEDPKTITQATYLLIVARNLERIADHATNLGEWILYMVTGVRRDLND</sequence>
<evidence type="ECO:0000313" key="10">
    <source>
        <dbReference type="Proteomes" id="UP000285138"/>
    </source>
</evidence>
<dbReference type="InterPro" id="IPR028366">
    <property type="entry name" value="PhoU"/>
</dbReference>
<dbReference type="SUPFAM" id="SSF109755">
    <property type="entry name" value="PhoU-like"/>
    <property type="match status" value="1"/>
</dbReference>
<comment type="subunit">
    <text evidence="3 7">Homodimer.</text>
</comment>
<evidence type="ECO:0000256" key="1">
    <source>
        <dbReference type="ARBA" id="ARBA00004496"/>
    </source>
</evidence>
<comment type="function">
    <text evidence="7">Plays a role in the regulation of phosphate uptake.</text>
</comment>
<comment type="caution">
    <text evidence="9">The sequence shown here is derived from an EMBL/GenBank/DDBJ whole genome shotgun (WGS) entry which is preliminary data.</text>
</comment>
<evidence type="ECO:0000313" key="9">
    <source>
        <dbReference type="EMBL" id="RQD76439.1"/>
    </source>
</evidence>
<evidence type="ECO:0000256" key="5">
    <source>
        <dbReference type="ARBA" id="ARBA00022490"/>
    </source>
</evidence>
<evidence type="ECO:0000256" key="4">
    <source>
        <dbReference type="ARBA" id="ARBA00022448"/>
    </source>
</evidence>
<dbReference type="GO" id="GO:0005737">
    <property type="term" value="C:cytoplasm"/>
    <property type="evidence" value="ECO:0007669"/>
    <property type="project" value="UniProtKB-SubCell"/>
</dbReference>
<dbReference type="NCBIfam" id="TIGR02135">
    <property type="entry name" value="phoU_full"/>
    <property type="match status" value="1"/>
</dbReference>
<feature type="domain" description="PhoU" evidence="8">
    <location>
        <begin position="17"/>
        <end position="104"/>
    </location>
</feature>
<dbReference type="GO" id="GO:0006817">
    <property type="term" value="P:phosphate ion transport"/>
    <property type="evidence" value="ECO:0007669"/>
    <property type="project" value="UniProtKB-KW"/>
</dbReference>
<dbReference type="Pfam" id="PF01895">
    <property type="entry name" value="PhoU"/>
    <property type="match status" value="2"/>
</dbReference>
<comment type="subcellular location">
    <subcellularLocation>
        <location evidence="1 7">Cytoplasm</location>
    </subcellularLocation>
</comment>
<comment type="similarity">
    <text evidence="2 7">Belongs to the PhoU family.</text>
</comment>
<dbReference type="AlphaFoldDB" id="A0A424YFB7"/>
<dbReference type="PANTHER" id="PTHR42930:SF3">
    <property type="entry name" value="PHOSPHATE-SPECIFIC TRANSPORT SYSTEM ACCESSORY PROTEIN PHOU"/>
    <property type="match status" value="1"/>
</dbReference>
<dbReference type="GO" id="GO:0045936">
    <property type="term" value="P:negative regulation of phosphate metabolic process"/>
    <property type="evidence" value="ECO:0007669"/>
    <property type="project" value="InterPro"/>
</dbReference>
<feature type="domain" description="PhoU" evidence="8">
    <location>
        <begin position="120"/>
        <end position="205"/>
    </location>
</feature>
<accession>A0A424YFB7</accession>
<dbReference type="InterPro" id="IPR026022">
    <property type="entry name" value="PhoU_dom"/>
</dbReference>
<dbReference type="InterPro" id="IPR038078">
    <property type="entry name" value="PhoU-like_sf"/>
</dbReference>
<gene>
    <name evidence="9" type="primary">phoU</name>
    <name evidence="9" type="ORF">D5R97_04430</name>
</gene>
<keyword evidence="6 7" id="KW-0592">Phosphate transport</keyword>
<evidence type="ECO:0000256" key="7">
    <source>
        <dbReference type="PIRNR" id="PIRNR003107"/>
    </source>
</evidence>
<evidence type="ECO:0000256" key="6">
    <source>
        <dbReference type="ARBA" id="ARBA00022592"/>
    </source>
</evidence>
<dbReference type="PANTHER" id="PTHR42930">
    <property type="entry name" value="PHOSPHATE-SPECIFIC TRANSPORT SYSTEM ACCESSORY PROTEIN PHOU"/>
    <property type="match status" value="1"/>
</dbReference>
<dbReference type="Gene3D" id="1.20.58.220">
    <property type="entry name" value="Phosphate transport system protein phou homolog 2, domain 2"/>
    <property type="match status" value="1"/>
</dbReference>
<dbReference type="PIRSF" id="PIRSF003107">
    <property type="entry name" value="PhoU"/>
    <property type="match status" value="1"/>
</dbReference>
<name>A0A424YFB7_9FIRM</name>
<evidence type="ECO:0000256" key="3">
    <source>
        <dbReference type="ARBA" id="ARBA00011738"/>
    </source>
</evidence>
<keyword evidence="5 7" id="KW-0963">Cytoplasm</keyword>
<organism evidence="9 10">
    <name type="scientific">Candidatus Syntrophonatronum acetioxidans</name>
    <dbReference type="NCBI Taxonomy" id="1795816"/>
    <lineage>
        <taxon>Bacteria</taxon>
        <taxon>Bacillati</taxon>
        <taxon>Bacillota</taxon>
        <taxon>Clostridia</taxon>
        <taxon>Eubacteriales</taxon>
        <taxon>Syntrophomonadaceae</taxon>
        <taxon>Candidatus Syntrophonatronum</taxon>
    </lineage>
</organism>
<reference evidence="9 10" key="1">
    <citation type="submission" date="2018-08" db="EMBL/GenBank/DDBJ databases">
        <title>The metabolism and importance of syntrophic acetate oxidation coupled to methane or sulfide production in haloalkaline environments.</title>
        <authorList>
            <person name="Timmers P.H.A."/>
            <person name="Vavourakis C.D."/>
            <person name="Sorokin D.Y."/>
            <person name="Sinninghe Damste J.S."/>
            <person name="Muyzer G."/>
            <person name="Stams A.J.M."/>
            <person name="Plugge C.M."/>
        </authorList>
    </citation>
    <scope>NUCLEOTIDE SEQUENCE [LARGE SCALE GENOMIC DNA]</scope>
    <source>
        <strain evidence="9">MSAO_Bac1</strain>
    </source>
</reference>
<evidence type="ECO:0000256" key="2">
    <source>
        <dbReference type="ARBA" id="ARBA00008107"/>
    </source>
</evidence>